<dbReference type="Gene3D" id="3.40.1350.10">
    <property type="match status" value="1"/>
</dbReference>
<sequence>MDERRGIGARGEELAARYLTRLGWSVLARNWRCRYGELDLICRQPDGTVVVCEVKSRTGHGYGTPLEAITHAKAQRLRQLTAAWVKEHDQPVTRLRIDAVGVLWHRDGTASVTHERGIAR</sequence>
<dbReference type="EMBL" id="PPCV01000005">
    <property type="protein sequence ID" value="RXW32176.1"/>
    <property type="molecule type" value="Genomic_DNA"/>
</dbReference>
<dbReference type="GO" id="GO:0003676">
    <property type="term" value="F:nucleic acid binding"/>
    <property type="evidence" value="ECO:0007669"/>
    <property type="project" value="InterPro"/>
</dbReference>
<protein>
    <recommendedName>
        <fullName evidence="2">UPF0102 protein C1706_09065</fullName>
    </recommendedName>
</protein>
<comment type="similarity">
    <text evidence="1 2">Belongs to the UPF0102 family.</text>
</comment>
<comment type="caution">
    <text evidence="3">The sequence shown here is derived from an EMBL/GenBank/DDBJ whole genome shotgun (WGS) entry which is preliminary data.</text>
</comment>
<reference evidence="3 4" key="1">
    <citation type="submission" date="2018-01" db="EMBL/GenBank/DDBJ databases">
        <title>Lactibacter flavus gen. nov., sp. nov., a novel bacterium of the family Propionibacteriaceae isolated from raw milk and dairy products.</title>
        <authorList>
            <person name="Wenning M."/>
            <person name="Breitenwieser F."/>
            <person name="Huptas C."/>
            <person name="von Neubeck M."/>
            <person name="Busse H.-J."/>
            <person name="Scherer S."/>
        </authorList>
    </citation>
    <scope>NUCLEOTIDE SEQUENCE [LARGE SCALE GENOMIC DNA]</scope>
    <source>
        <strain evidence="3 4">VG341</strain>
    </source>
</reference>
<dbReference type="Pfam" id="PF02021">
    <property type="entry name" value="UPF0102"/>
    <property type="match status" value="1"/>
</dbReference>
<dbReference type="Proteomes" id="UP000290624">
    <property type="component" value="Unassembled WGS sequence"/>
</dbReference>
<evidence type="ECO:0000313" key="3">
    <source>
        <dbReference type="EMBL" id="RXW32176.1"/>
    </source>
</evidence>
<dbReference type="AlphaFoldDB" id="A0A4Q2EHM6"/>
<dbReference type="OrthoDB" id="9794876at2"/>
<evidence type="ECO:0000256" key="1">
    <source>
        <dbReference type="ARBA" id="ARBA00006738"/>
    </source>
</evidence>
<dbReference type="RefSeq" id="WP_129458915.1">
    <property type="nucleotide sequence ID" value="NZ_PPCV01000005.1"/>
</dbReference>
<dbReference type="CDD" id="cd20736">
    <property type="entry name" value="PoNe_Nuclease"/>
    <property type="match status" value="1"/>
</dbReference>
<dbReference type="PANTHER" id="PTHR34039:SF1">
    <property type="entry name" value="UPF0102 PROTEIN YRAN"/>
    <property type="match status" value="1"/>
</dbReference>
<keyword evidence="4" id="KW-1185">Reference proteome</keyword>
<dbReference type="InterPro" id="IPR011335">
    <property type="entry name" value="Restrct_endonuc-II-like"/>
</dbReference>
<dbReference type="InterPro" id="IPR003509">
    <property type="entry name" value="UPF0102_YraN-like"/>
</dbReference>
<gene>
    <name evidence="3" type="ORF">C1706_09065</name>
</gene>
<accession>A0A4Q2EHM6</accession>
<proteinExistence type="inferred from homology"/>
<name>A0A4Q2EHM6_9ACTN</name>
<dbReference type="NCBIfam" id="NF009154">
    <property type="entry name" value="PRK12497.3-3"/>
    <property type="match status" value="1"/>
</dbReference>
<organism evidence="3 4">
    <name type="scientific">Propioniciclava flava</name>
    <dbReference type="NCBI Taxonomy" id="2072026"/>
    <lineage>
        <taxon>Bacteria</taxon>
        <taxon>Bacillati</taxon>
        <taxon>Actinomycetota</taxon>
        <taxon>Actinomycetes</taxon>
        <taxon>Propionibacteriales</taxon>
        <taxon>Propionibacteriaceae</taxon>
        <taxon>Propioniciclava</taxon>
    </lineage>
</organism>
<dbReference type="SUPFAM" id="SSF52980">
    <property type="entry name" value="Restriction endonuclease-like"/>
    <property type="match status" value="1"/>
</dbReference>
<evidence type="ECO:0000256" key="2">
    <source>
        <dbReference type="HAMAP-Rule" id="MF_00048"/>
    </source>
</evidence>
<dbReference type="HAMAP" id="MF_00048">
    <property type="entry name" value="UPF0102"/>
    <property type="match status" value="1"/>
</dbReference>
<dbReference type="InterPro" id="IPR011856">
    <property type="entry name" value="tRNA_endonuc-like_dom_sf"/>
</dbReference>
<dbReference type="PANTHER" id="PTHR34039">
    <property type="entry name" value="UPF0102 PROTEIN YRAN"/>
    <property type="match status" value="1"/>
</dbReference>
<evidence type="ECO:0000313" key="4">
    <source>
        <dbReference type="Proteomes" id="UP000290624"/>
    </source>
</evidence>